<keyword evidence="11" id="KW-1185">Reference proteome</keyword>
<dbReference type="InterPro" id="IPR046357">
    <property type="entry name" value="PPIase_dom_sf"/>
</dbReference>
<evidence type="ECO:0000256" key="4">
    <source>
        <dbReference type="ARBA" id="ARBA00023235"/>
    </source>
</evidence>
<evidence type="ECO:0000256" key="3">
    <source>
        <dbReference type="ARBA" id="ARBA00023110"/>
    </source>
</evidence>
<dbReference type="PROSITE" id="PS50059">
    <property type="entry name" value="FKBP_PPIASE"/>
    <property type="match status" value="1"/>
</dbReference>
<dbReference type="AlphaFoldDB" id="A0A498S6E3"/>
<keyword evidence="7" id="KW-0175">Coiled coil</keyword>
<keyword evidence="4 6" id="KW-0413">Isomerase</keyword>
<dbReference type="PROSITE" id="PS50118">
    <property type="entry name" value="HMG_BOX_2"/>
    <property type="match status" value="1"/>
</dbReference>
<sequence length="348" mass="39837">MFSLICNLRHIFLARGTPAIRCYPAVKRAGSHGKLERLPPGFGKTTPLSLFIKENFASRKNEQPTKIFSNLIKQWKSLDEADKGKYVDEALRINEERRSKFEAMSETEKEELRRRAKNLKEARVKRKIRLERRKKRESDGQRPMSGWMLFVKEKAVKGAADTGKKQQDIIKELAIVWKSLPKSDKDMYSERAKDFSKSGEICDLTKAVVHEMLKCNVISILLVLVVVCCNDRELARLQIGVKKRVDNCEMRSRKGDTLNVHYVGMLEDGTEFDNSRSRNKPFMFTLGMGQVIKGWDQGLLNMCEGEQRRLAIPSDLAYGSSGSPPKIPPDASLKFDIELLKIEREEDL</sequence>
<dbReference type="CDD" id="cd00084">
    <property type="entry name" value="HMG-box_SF"/>
    <property type="match status" value="2"/>
</dbReference>
<dbReference type="EC" id="5.2.1.8" evidence="2 6"/>
<dbReference type="SUPFAM" id="SSF54534">
    <property type="entry name" value="FKBP-like"/>
    <property type="match status" value="1"/>
</dbReference>
<dbReference type="Pfam" id="PF00254">
    <property type="entry name" value="FKBP_C"/>
    <property type="match status" value="1"/>
</dbReference>
<evidence type="ECO:0000313" key="11">
    <source>
        <dbReference type="Proteomes" id="UP000276991"/>
    </source>
</evidence>
<comment type="catalytic activity">
    <reaction evidence="1 6">
        <text>[protein]-peptidylproline (omega=180) = [protein]-peptidylproline (omega=0)</text>
        <dbReference type="Rhea" id="RHEA:16237"/>
        <dbReference type="Rhea" id="RHEA-COMP:10747"/>
        <dbReference type="Rhea" id="RHEA-COMP:10748"/>
        <dbReference type="ChEBI" id="CHEBI:83833"/>
        <dbReference type="ChEBI" id="CHEBI:83834"/>
        <dbReference type="EC" id="5.2.1.8"/>
    </reaction>
</comment>
<dbReference type="Pfam" id="PF00505">
    <property type="entry name" value="HMG_box"/>
    <property type="match status" value="1"/>
</dbReference>
<dbReference type="PANTHER" id="PTHR45779:SF7">
    <property type="entry name" value="PEPTIDYLPROLYL ISOMERASE"/>
    <property type="match status" value="1"/>
</dbReference>
<dbReference type="PANTHER" id="PTHR45779">
    <property type="entry name" value="PEPTIDYLPROLYL ISOMERASE"/>
    <property type="match status" value="1"/>
</dbReference>
<dbReference type="STRING" id="6277.A0A498S6E3"/>
<dbReference type="SMART" id="SM00398">
    <property type="entry name" value="HMG"/>
    <property type="match status" value="2"/>
</dbReference>
<organism evidence="10 11">
    <name type="scientific">Acanthocheilonema viteae</name>
    <name type="common">Filarial nematode worm</name>
    <name type="synonym">Dipetalonema viteae</name>
    <dbReference type="NCBI Taxonomy" id="6277"/>
    <lineage>
        <taxon>Eukaryota</taxon>
        <taxon>Metazoa</taxon>
        <taxon>Ecdysozoa</taxon>
        <taxon>Nematoda</taxon>
        <taxon>Chromadorea</taxon>
        <taxon>Rhabditida</taxon>
        <taxon>Spirurina</taxon>
        <taxon>Spiruromorpha</taxon>
        <taxon>Filarioidea</taxon>
        <taxon>Onchocercidae</taxon>
        <taxon>Acanthocheilonema</taxon>
    </lineage>
</organism>
<evidence type="ECO:0000256" key="1">
    <source>
        <dbReference type="ARBA" id="ARBA00000971"/>
    </source>
</evidence>
<dbReference type="GO" id="GO:0005634">
    <property type="term" value="C:nucleus"/>
    <property type="evidence" value="ECO:0007669"/>
    <property type="project" value="UniProtKB-UniRule"/>
</dbReference>
<evidence type="ECO:0000256" key="2">
    <source>
        <dbReference type="ARBA" id="ARBA00013194"/>
    </source>
</evidence>
<dbReference type="Proteomes" id="UP000276991">
    <property type="component" value="Unassembled WGS sequence"/>
</dbReference>
<dbReference type="GO" id="GO:0003677">
    <property type="term" value="F:DNA binding"/>
    <property type="evidence" value="ECO:0007669"/>
    <property type="project" value="UniProtKB-UniRule"/>
</dbReference>
<feature type="DNA-binding region" description="HMG box" evidence="5">
    <location>
        <begin position="140"/>
        <end position="194"/>
    </location>
</feature>
<evidence type="ECO:0000256" key="7">
    <source>
        <dbReference type="SAM" id="Coils"/>
    </source>
</evidence>
<gene>
    <name evidence="10" type="ORF">NAV_LOCUS3791</name>
</gene>
<protein>
    <recommendedName>
        <fullName evidence="2 6">peptidylprolyl isomerase</fullName>
        <ecNumber evidence="2 6">5.2.1.8</ecNumber>
    </recommendedName>
</protein>
<dbReference type="InterPro" id="IPR044609">
    <property type="entry name" value="FKBP2/11"/>
</dbReference>
<dbReference type="InterPro" id="IPR009071">
    <property type="entry name" value="HMG_box_dom"/>
</dbReference>
<reference evidence="10 11" key="1">
    <citation type="submission" date="2018-08" db="EMBL/GenBank/DDBJ databases">
        <authorList>
            <person name="Laetsch R D."/>
            <person name="Stevens L."/>
            <person name="Kumar S."/>
            <person name="Blaxter L. M."/>
        </authorList>
    </citation>
    <scope>NUCLEOTIDE SEQUENCE [LARGE SCALE GENOMIC DNA]</scope>
</reference>
<feature type="domain" description="PPIase FKBP-type" evidence="8">
    <location>
        <begin position="255"/>
        <end position="343"/>
    </location>
</feature>
<dbReference type="EMBL" id="UPTC01000510">
    <property type="protein sequence ID" value="VBB28982.1"/>
    <property type="molecule type" value="Genomic_DNA"/>
</dbReference>
<keyword evidence="3 6" id="KW-0697">Rotamase</keyword>
<evidence type="ECO:0000259" key="8">
    <source>
        <dbReference type="PROSITE" id="PS50059"/>
    </source>
</evidence>
<proteinExistence type="predicted"/>
<accession>A0A498S6E3</accession>
<feature type="domain" description="HMG box" evidence="9">
    <location>
        <begin position="140"/>
        <end position="194"/>
    </location>
</feature>
<dbReference type="GO" id="GO:0005783">
    <property type="term" value="C:endoplasmic reticulum"/>
    <property type="evidence" value="ECO:0007669"/>
    <property type="project" value="TreeGrafter"/>
</dbReference>
<dbReference type="SUPFAM" id="SSF47095">
    <property type="entry name" value="HMG-box"/>
    <property type="match status" value="2"/>
</dbReference>
<dbReference type="Gene3D" id="1.10.30.10">
    <property type="entry name" value="High mobility group box domain"/>
    <property type="match status" value="2"/>
</dbReference>
<evidence type="ECO:0000313" key="10">
    <source>
        <dbReference type="EMBL" id="VBB28982.1"/>
    </source>
</evidence>
<dbReference type="Gene3D" id="3.10.50.40">
    <property type="match status" value="1"/>
</dbReference>
<dbReference type="InterPro" id="IPR001179">
    <property type="entry name" value="PPIase_FKBP_dom"/>
</dbReference>
<dbReference type="InterPro" id="IPR036910">
    <property type="entry name" value="HMG_box_dom_sf"/>
</dbReference>
<dbReference type="GO" id="GO:0003755">
    <property type="term" value="F:peptidyl-prolyl cis-trans isomerase activity"/>
    <property type="evidence" value="ECO:0007669"/>
    <property type="project" value="UniProtKB-KW"/>
</dbReference>
<evidence type="ECO:0000259" key="9">
    <source>
        <dbReference type="PROSITE" id="PS50118"/>
    </source>
</evidence>
<keyword evidence="5" id="KW-0238">DNA-binding</keyword>
<dbReference type="OrthoDB" id="77911at2759"/>
<feature type="coiled-coil region" evidence="7">
    <location>
        <begin position="102"/>
        <end position="129"/>
    </location>
</feature>
<evidence type="ECO:0000256" key="5">
    <source>
        <dbReference type="PROSITE-ProRule" id="PRU00267"/>
    </source>
</evidence>
<name>A0A498S6E3_ACAVI</name>
<keyword evidence="5" id="KW-0539">Nucleus</keyword>
<evidence type="ECO:0000256" key="6">
    <source>
        <dbReference type="PROSITE-ProRule" id="PRU00277"/>
    </source>
</evidence>
<dbReference type="FunFam" id="3.10.50.40:FF:000006">
    <property type="entry name" value="Peptidyl-prolyl cis-trans isomerase"/>
    <property type="match status" value="1"/>
</dbReference>